<dbReference type="AlphaFoldDB" id="A0A090RPJ7"/>
<name>A0A090RPJ7_9VIBR</name>
<comment type="similarity">
    <text evidence="3">Belongs to the methyl-accepting chemotaxis (MCP) protein family.</text>
</comment>
<keyword evidence="5" id="KW-0812">Transmembrane</keyword>
<dbReference type="Gene3D" id="1.10.287.950">
    <property type="entry name" value="Methyl-accepting chemotaxis protein"/>
    <property type="match status" value="1"/>
</dbReference>
<comment type="caution">
    <text evidence="8">The sequence shown here is derived from an EMBL/GenBank/DDBJ whole genome shotgun (WGS) entry which is preliminary data.</text>
</comment>
<reference evidence="8 9" key="2">
    <citation type="submission" date="2014-09" db="EMBL/GenBank/DDBJ databases">
        <authorList>
            <consortium name="NBRP consortium"/>
            <person name="Sawabe T."/>
            <person name="Meirelles P."/>
            <person name="Nakanishi M."/>
            <person name="Sayaka M."/>
            <person name="Hattori M."/>
            <person name="Ohkuma M."/>
        </authorList>
    </citation>
    <scope>NUCLEOTIDE SEQUENCE [LARGE SCALE GENOMIC DNA]</scope>
    <source>
        <strain evidence="9">JCM19235</strain>
    </source>
</reference>
<evidence type="ECO:0000259" key="6">
    <source>
        <dbReference type="PROSITE" id="PS50111"/>
    </source>
</evidence>
<keyword evidence="2 4" id="KW-0807">Transducer</keyword>
<feature type="transmembrane region" description="Helical" evidence="5">
    <location>
        <begin position="12"/>
        <end position="31"/>
    </location>
</feature>
<evidence type="ECO:0000256" key="2">
    <source>
        <dbReference type="ARBA" id="ARBA00023224"/>
    </source>
</evidence>
<dbReference type="PROSITE" id="PS50111">
    <property type="entry name" value="CHEMOTAXIS_TRANSDUC_2"/>
    <property type="match status" value="1"/>
</dbReference>
<dbReference type="InterPro" id="IPR024478">
    <property type="entry name" value="HlyB_4HB_MCP"/>
</dbReference>
<evidence type="ECO:0000259" key="7">
    <source>
        <dbReference type="PROSITE" id="PS50885"/>
    </source>
</evidence>
<feature type="domain" description="HAMP" evidence="7">
    <location>
        <begin position="335"/>
        <end position="388"/>
    </location>
</feature>
<sequence>MKLSISGKLRTSYLALGVLFIVSSLFVYRSVDGLQSQTHSLLQYDLPTVDASRQLGQSLQTTVSELRGHMLLVGSEEQVEQSKASVLQHMDGVDIQLLSLEGLLSDQSYQAINDSWSSIKESANQILDIAQTNENLPAHALFINEAAPIAEVALDQLQGLINDEAGRSEGGERKHLFKLYADAYNSLANALAAQRDYLQYGNQDYLEKYNDFIKAHAKVVEQIGYKTDLLSSSDQSLWSLFNEMKSLYTPLAAQVIELRQSPNWNESNYLMASALLPAIDAVQTELNSIVSTQQQKARETETHISSSVTSLIAILAISCAIVLAVAFLVSHFLGRQIGGRVSLIAKRAQLIAAGDVSSEPLKVAGNDELADLMTSINSMNQSLAQLVGKVSHSVEAVEARMGDLTQNSRQSLEQVEQQSSSLDNIGHSLSEVAVGSEQTASQVQISSSALVDAKQELASGESMLTENHSNMTSLVDAIQNAQQLVEQLSNESQAIGKVTEVIEGLAEQTNLLALNAAIEAARAGEQGRGFAVVADEVRMLASRTTESTTEINAIVQAIRTSTNKVEQQINEGTTIASDAMGQTHQALSRIQSSAEQVELVNEQMESLAATAEQQANATQTISALVNDINESLSAVAEQTRSANQVTEQVTSNVGDLHAQVSNFKV</sequence>
<evidence type="ECO:0000256" key="1">
    <source>
        <dbReference type="ARBA" id="ARBA00004370"/>
    </source>
</evidence>
<evidence type="ECO:0000256" key="4">
    <source>
        <dbReference type="PROSITE-ProRule" id="PRU00284"/>
    </source>
</evidence>
<evidence type="ECO:0000256" key="5">
    <source>
        <dbReference type="SAM" id="Phobius"/>
    </source>
</evidence>
<dbReference type="EMBL" id="BBMR01000001">
    <property type="protein sequence ID" value="GAL17201.1"/>
    <property type="molecule type" value="Genomic_DNA"/>
</dbReference>
<dbReference type="GO" id="GO:0006935">
    <property type="term" value="P:chemotaxis"/>
    <property type="evidence" value="ECO:0007669"/>
    <property type="project" value="UniProtKB-ARBA"/>
</dbReference>
<reference evidence="8 9" key="1">
    <citation type="submission" date="2014-09" db="EMBL/GenBank/DDBJ databases">
        <title>Vibrio maritimus JCM 19235. (C45) whole genome shotgun sequence.</title>
        <authorList>
            <person name="Sawabe T."/>
            <person name="Meirelles P."/>
            <person name="Nakanishi M."/>
            <person name="Sayaka M."/>
            <person name="Hattori M."/>
            <person name="Ohkuma M."/>
        </authorList>
    </citation>
    <scope>NUCLEOTIDE SEQUENCE [LARGE SCALE GENOMIC DNA]</scope>
    <source>
        <strain evidence="9">JCM19235</strain>
    </source>
</reference>
<evidence type="ECO:0000313" key="8">
    <source>
        <dbReference type="EMBL" id="GAL17201.1"/>
    </source>
</evidence>
<protein>
    <submittedName>
        <fullName evidence="8">Methyl-accepting chemotaxis protein</fullName>
    </submittedName>
</protein>
<keyword evidence="9" id="KW-1185">Reference proteome</keyword>
<dbReference type="OrthoDB" id="5731264at2"/>
<dbReference type="Pfam" id="PF00015">
    <property type="entry name" value="MCPsignal"/>
    <property type="match status" value="1"/>
</dbReference>
<accession>A0A090RPJ7</accession>
<keyword evidence="5" id="KW-1133">Transmembrane helix</keyword>
<dbReference type="PANTHER" id="PTHR32089:SF120">
    <property type="entry name" value="METHYL-ACCEPTING CHEMOTAXIS PROTEIN TLPQ"/>
    <property type="match status" value="1"/>
</dbReference>
<dbReference type="Proteomes" id="UP000029228">
    <property type="component" value="Unassembled WGS sequence"/>
</dbReference>
<dbReference type="SMART" id="SM00283">
    <property type="entry name" value="MA"/>
    <property type="match status" value="1"/>
</dbReference>
<dbReference type="Pfam" id="PF12729">
    <property type="entry name" value="4HB_MCP_1"/>
    <property type="match status" value="1"/>
</dbReference>
<dbReference type="GO" id="GO:0007165">
    <property type="term" value="P:signal transduction"/>
    <property type="evidence" value="ECO:0007669"/>
    <property type="project" value="UniProtKB-KW"/>
</dbReference>
<dbReference type="GO" id="GO:0016020">
    <property type="term" value="C:membrane"/>
    <property type="evidence" value="ECO:0007669"/>
    <property type="project" value="UniProtKB-SubCell"/>
</dbReference>
<comment type="subcellular location">
    <subcellularLocation>
        <location evidence="1">Membrane</location>
    </subcellularLocation>
</comment>
<evidence type="ECO:0000313" key="9">
    <source>
        <dbReference type="Proteomes" id="UP000029228"/>
    </source>
</evidence>
<dbReference type="Pfam" id="PF00672">
    <property type="entry name" value="HAMP"/>
    <property type="match status" value="1"/>
</dbReference>
<dbReference type="InterPro" id="IPR004089">
    <property type="entry name" value="MCPsignal_dom"/>
</dbReference>
<dbReference type="CDD" id="cd06225">
    <property type="entry name" value="HAMP"/>
    <property type="match status" value="1"/>
</dbReference>
<keyword evidence="5" id="KW-0472">Membrane</keyword>
<dbReference type="STRING" id="990268.JCM19235_5750"/>
<dbReference type="InterPro" id="IPR003660">
    <property type="entry name" value="HAMP_dom"/>
</dbReference>
<evidence type="ECO:0000256" key="3">
    <source>
        <dbReference type="ARBA" id="ARBA00029447"/>
    </source>
</evidence>
<dbReference type="SUPFAM" id="SSF58104">
    <property type="entry name" value="Methyl-accepting chemotaxis protein (MCP) signaling domain"/>
    <property type="match status" value="1"/>
</dbReference>
<proteinExistence type="inferred from homology"/>
<feature type="domain" description="Methyl-accepting transducer" evidence="6">
    <location>
        <begin position="393"/>
        <end position="629"/>
    </location>
</feature>
<feature type="transmembrane region" description="Helical" evidence="5">
    <location>
        <begin position="311"/>
        <end position="333"/>
    </location>
</feature>
<dbReference type="PANTHER" id="PTHR32089">
    <property type="entry name" value="METHYL-ACCEPTING CHEMOTAXIS PROTEIN MCPB"/>
    <property type="match status" value="1"/>
</dbReference>
<dbReference type="SMART" id="SM00304">
    <property type="entry name" value="HAMP"/>
    <property type="match status" value="1"/>
</dbReference>
<gene>
    <name evidence="8" type="ORF">JCM19235_5750</name>
</gene>
<dbReference type="PROSITE" id="PS50885">
    <property type="entry name" value="HAMP"/>
    <property type="match status" value="1"/>
</dbReference>
<dbReference type="FunFam" id="1.10.287.950:FF:000001">
    <property type="entry name" value="Methyl-accepting chemotaxis sensory transducer"/>
    <property type="match status" value="1"/>
</dbReference>
<organism evidence="8 9">
    <name type="scientific">Vibrio maritimus</name>
    <dbReference type="NCBI Taxonomy" id="990268"/>
    <lineage>
        <taxon>Bacteria</taxon>
        <taxon>Pseudomonadati</taxon>
        <taxon>Pseudomonadota</taxon>
        <taxon>Gammaproteobacteria</taxon>
        <taxon>Vibrionales</taxon>
        <taxon>Vibrionaceae</taxon>
        <taxon>Vibrio</taxon>
    </lineage>
</organism>